<dbReference type="Proteomes" id="UP000254123">
    <property type="component" value="Unassembled WGS sequence"/>
</dbReference>
<dbReference type="SMART" id="SM00860">
    <property type="entry name" value="SMI1_KNR4"/>
    <property type="match status" value="1"/>
</dbReference>
<sequence length="157" mass="18199">MKTNITGFGQLTNSEIEAFEKQYSINLPQEFRSFLMKYNGGKVYPETFVFHDKTDASSISYFLGIGLKEYYYNLSYTFDMFRDRVPNNLFPIARDPGGNLILVGLSGKELGKIYFWDHEFEADGNKPDMSNVHYLSSSLDTFLNELYEYGDHEIEDD</sequence>
<protein>
    <submittedName>
        <fullName evidence="2">SMI1 / KNR4 family</fullName>
    </submittedName>
</protein>
<dbReference type="EMBL" id="UGVC01000001">
    <property type="protein sequence ID" value="SUD91844.1"/>
    <property type="molecule type" value="Genomic_DNA"/>
</dbReference>
<evidence type="ECO:0000313" key="2">
    <source>
        <dbReference type="EMBL" id="SUD91844.1"/>
    </source>
</evidence>
<evidence type="ECO:0000313" key="3">
    <source>
        <dbReference type="Proteomes" id="UP000254123"/>
    </source>
</evidence>
<gene>
    <name evidence="2" type="ORF">NCTC10526_02217</name>
</gene>
<name>A0A379LQ02_9GAMM</name>
<evidence type="ECO:0000259" key="1">
    <source>
        <dbReference type="SMART" id="SM00860"/>
    </source>
</evidence>
<dbReference type="RefSeq" id="WP_028859983.1">
    <property type="nucleotide sequence ID" value="NZ_CAJHAQ010000001.1"/>
</dbReference>
<dbReference type="STRING" id="1123034.GCA_000685805_02583"/>
<feature type="domain" description="Knr4/Smi1-like" evidence="1">
    <location>
        <begin position="10"/>
        <end position="145"/>
    </location>
</feature>
<dbReference type="InterPro" id="IPR018958">
    <property type="entry name" value="Knr4/Smi1-like_dom"/>
</dbReference>
<dbReference type="SUPFAM" id="SSF160631">
    <property type="entry name" value="SMI1/KNR4-like"/>
    <property type="match status" value="1"/>
</dbReference>
<accession>A0A379LQ02</accession>
<organism evidence="2 3">
    <name type="scientific">Psychrobacter phenylpyruvicus</name>
    <dbReference type="NCBI Taxonomy" id="29432"/>
    <lineage>
        <taxon>Bacteria</taxon>
        <taxon>Pseudomonadati</taxon>
        <taxon>Pseudomonadota</taxon>
        <taxon>Gammaproteobacteria</taxon>
        <taxon>Moraxellales</taxon>
        <taxon>Moraxellaceae</taxon>
        <taxon>Psychrobacter</taxon>
    </lineage>
</organism>
<proteinExistence type="predicted"/>
<reference evidence="2 3" key="1">
    <citation type="submission" date="2018-06" db="EMBL/GenBank/DDBJ databases">
        <authorList>
            <consortium name="Pathogen Informatics"/>
            <person name="Doyle S."/>
        </authorList>
    </citation>
    <scope>NUCLEOTIDE SEQUENCE [LARGE SCALE GENOMIC DNA]</scope>
    <source>
        <strain evidence="2 3">NCTC10526</strain>
    </source>
</reference>
<dbReference type="Pfam" id="PF09346">
    <property type="entry name" value="SMI1_KNR4"/>
    <property type="match status" value="1"/>
</dbReference>
<dbReference type="InterPro" id="IPR037883">
    <property type="entry name" value="Knr4/Smi1-like_sf"/>
</dbReference>
<keyword evidence="3" id="KW-1185">Reference proteome</keyword>
<dbReference type="AlphaFoldDB" id="A0A379LQ02"/>
<dbReference type="Gene3D" id="3.40.1580.10">
    <property type="entry name" value="SMI1/KNR4-like"/>
    <property type="match status" value="1"/>
</dbReference>